<sequence length="219" mass="25317">MRTSRKDFRYPPILPVVFYDGSGGWTASADFKERVYLGDVLGEYIPSFRYMVVRLSGYSNQELLDKRNELSLIMLVDKLRSAADFQTLKDIPEEYFEDISQKAPETVLKLIGKIISVLLLRLNVPKGEVEEFTDRIERREFHMLFENFEAYDVQETRRVSKAEGKAEDVLELLEELGPVPEKVREQIMKEQDLPTLSKWHKAAAKAGSVECFLEEMGLE</sequence>
<gene>
    <name evidence="2" type="ORF">INF30_09965</name>
</gene>
<accession>A0ABR9RLY6</accession>
<feature type="domain" description="Transposase (putative) YhgA-like" evidence="1">
    <location>
        <begin position="8"/>
        <end position="96"/>
    </location>
</feature>
<comment type="caution">
    <text evidence="2">The sequence shown here is derived from an EMBL/GenBank/DDBJ whole genome shotgun (WGS) entry which is preliminary data.</text>
</comment>
<evidence type="ECO:0000313" key="2">
    <source>
        <dbReference type="EMBL" id="MBE5063587.1"/>
    </source>
</evidence>
<name>A0ABR9RLY6_9FIRM</name>
<protein>
    <submittedName>
        <fullName evidence="2">Rpn family recombination-promoting nuclease/putative transposase</fullName>
    </submittedName>
</protein>
<proteinExistence type="predicted"/>
<reference evidence="2 3" key="1">
    <citation type="submission" date="2020-10" db="EMBL/GenBank/DDBJ databases">
        <title>ChiBAC.</title>
        <authorList>
            <person name="Zenner C."/>
            <person name="Hitch T.C.A."/>
            <person name="Clavel T."/>
        </authorList>
    </citation>
    <scope>NUCLEOTIDE SEQUENCE [LARGE SCALE GENOMIC DNA]</scope>
    <source>
        <strain evidence="2 3">DSM 108991</strain>
    </source>
</reference>
<dbReference type="InterPro" id="IPR006842">
    <property type="entry name" value="Transposase_31"/>
</dbReference>
<organism evidence="2 3">
    <name type="scientific">Claveliimonas monacensis</name>
    <dbReference type="NCBI Taxonomy" id="2779351"/>
    <lineage>
        <taxon>Bacteria</taxon>
        <taxon>Bacillati</taxon>
        <taxon>Bacillota</taxon>
        <taxon>Clostridia</taxon>
        <taxon>Lachnospirales</taxon>
        <taxon>Lachnospiraceae</taxon>
        <taxon>Claveliimonas</taxon>
    </lineage>
</organism>
<dbReference type="Pfam" id="PF04754">
    <property type="entry name" value="Transposase_31"/>
    <property type="match status" value="1"/>
</dbReference>
<evidence type="ECO:0000259" key="1">
    <source>
        <dbReference type="Pfam" id="PF04754"/>
    </source>
</evidence>
<dbReference type="EMBL" id="JADCKL010000007">
    <property type="protein sequence ID" value="MBE5063587.1"/>
    <property type="molecule type" value="Genomic_DNA"/>
</dbReference>
<evidence type="ECO:0000313" key="3">
    <source>
        <dbReference type="Proteomes" id="UP000758652"/>
    </source>
</evidence>
<keyword evidence="3" id="KW-1185">Reference proteome</keyword>
<dbReference type="Proteomes" id="UP000758652">
    <property type="component" value="Unassembled WGS sequence"/>
</dbReference>